<protein>
    <submittedName>
        <fullName evidence="2">Uncharacterized protein</fullName>
    </submittedName>
</protein>
<organism evidence="2 3">
    <name type="scientific">Favolaschia claudopus</name>
    <dbReference type="NCBI Taxonomy" id="2862362"/>
    <lineage>
        <taxon>Eukaryota</taxon>
        <taxon>Fungi</taxon>
        <taxon>Dikarya</taxon>
        <taxon>Basidiomycota</taxon>
        <taxon>Agaricomycotina</taxon>
        <taxon>Agaricomycetes</taxon>
        <taxon>Agaricomycetidae</taxon>
        <taxon>Agaricales</taxon>
        <taxon>Marasmiineae</taxon>
        <taxon>Mycenaceae</taxon>
        <taxon>Favolaschia</taxon>
    </lineage>
</organism>
<dbReference type="EMBL" id="JAWWNJ010000030">
    <property type="protein sequence ID" value="KAK7026966.1"/>
    <property type="molecule type" value="Genomic_DNA"/>
</dbReference>
<name>A0AAW0BKF9_9AGAR</name>
<dbReference type="AlphaFoldDB" id="A0AAW0BKF9"/>
<feature type="compositionally biased region" description="Polar residues" evidence="1">
    <location>
        <begin position="131"/>
        <end position="141"/>
    </location>
</feature>
<feature type="region of interest" description="Disordered" evidence="1">
    <location>
        <begin position="55"/>
        <end position="162"/>
    </location>
</feature>
<keyword evidence="3" id="KW-1185">Reference proteome</keyword>
<evidence type="ECO:0000313" key="3">
    <source>
        <dbReference type="Proteomes" id="UP001362999"/>
    </source>
</evidence>
<sequence>MGSSYLYDFTFHLCFLRVALLTAHRLRGGRHCLSALIATAIFSAAHTHPLSFFRATQSPPSRIRPQLATSLHPTSTSPLPLSYRRISSRGHVAQSPPPPPDFKSHTHHSPASYNTVLNVTQSLSCPPPTPTRGNDASSIRFTRQHRRLSTRTPLPSPSPFVK</sequence>
<feature type="compositionally biased region" description="Polar residues" evidence="1">
    <location>
        <begin position="67"/>
        <end position="79"/>
    </location>
</feature>
<reference evidence="2 3" key="1">
    <citation type="journal article" date="2024" name="J Genomics">
        <title>Draft genome sequencing and assembly of Favolaschia claudopus CIRM-BRFM 2984 isolated from oak limbs.</title>
        <authorList>
            <person name="Navarro D."/>
            <person name="Drula E."/>
            <person name="Chaduli D."/>
            <person name="Cazenave R."/>
            <person name="Ahrendt S."/>
            <person name="Wang J."/>
            <person name="Lipzen A."/>
            <person name="Daum C."/>
            <person name="Barry K."/>
            <person name="Grigoriev I.V."/>
            <person name="Favel A."/>
            <person name="Rosso M.N."/>
            <person name="Martin F."/>
        </authorList>
    </citation>
    <scope>NUCLEOTIDE SEQUENCE [LARGE SCALE GENOMIC DNA]</scope>
    <source>
        <strain evidence="2 3">CIRM-BRFM 2984</strain>
    </source>
</reference>
<accession>A0AAW0BKF9</accession>
<comment type="caution">
    <text evidence="2">The sequence shown here is derived from an EMBL/GenBank/DDBJ whole genome shotgun (WGS) entry which is preliminary data.</text>
</comment>
<evidence type="ECO:0000313" key="2">
    <source>
        <dbReference type="EMBL" id="KAK7026966.1"/>
    </source>
</evidence>
<evidence type="ECO:0000256" key="1">
    <source>
        <dbReference type="SAM" id="MobiDB-lite"/>
    </source>
</evidence>
<dbReference type="Proteomes" id="UP001362999">
    <property type="component" value="Unassembled WGS sequence"/>
</dbReference>
<proteinExistence type="predicted"/>
<feature type="compositionally biased region" description="Polar residues" evidence="1">
    <location>
        <begin position="109"/>
        <end position="124"/>
    </location>
</feature>
<gene>
    <name evidence="2" type="ORF">R3P38DRAFT_3191207</name>
</gene>